<organism evidence="1 2">
    <name type="scientific">Rhodococcus jostii</name>
    <dbReference type="NCBI Taxonomy" id="132919"/>
    <lineage>
        <taxon>Bacteria</taxon>
        <taxon>Bacillati</taxon>
        <taxon>Actinomycetota</taxon>
        <taxon>Actinomycetes</taxon>
        <taxon>Mycobacteriales</taxon>
        <taxon>Nocardiaceae</taxon>
        <taxon>Rhodococcus</taxon>
    </lineage>
</organism>
<evidence type="ECO:0000313" key="2">
    <source>
        <dbReference type="Proteomes" id="UP001185737"/>
    </source>
</evidence>
<comment type="caution">
    <text evidence="1">The sequence shown here is derived from an EMBL/GenBank/DDBJ whole genome shotgun (WGS) entry which is preliminary data.</text>
</comment>
<accession>A0ABU4CN36</accession>
<name>A0ABU4CN36_RHOJO</name>
<protein>
    <submittedName>
        <fullName evidence="1">Uncharacterized protein</fullName>
    </submittedName>
</protein>
<sequence length="367" mass="41215">MNRQSKGVRWSSVVENANQFSTQFEQTMRQMHVPANIHREAVHIMADPILMAAEADPLVVGTKLEEVISPVVAAAQSLRSGDFKTGVSGLAAASTAALAVLPSVAADYPSSEVDEVIDELERAFLLSLLTTLTAQSYVLQTVREWESRSLEATKKGKPLPKRYLDVSRLEFEDAQAAGRIHIQHLISAIDSGMTSMVAGSSFRESERYPELQIVLYGQWFTYFHAIWDEQIRKKLAAAHGCKASDILIPFFGDVRLVRNDFVHKKGIADKSAETEVLEDWFTRGRPMEISPERMLSLISLFPRDQLRNKPQPQERKRQAVGGSIPVELDALLRARMQDRKLTNREAVVEEALQAWCNRPDEQEETKS</sequence>
<gene>
    <name evidence="1" type="ORF">R3Q59_31425</name>
</gene>
<evidence type="ECO:0000313" key="1">
    <source>
        <dbReference type="EMBL" id="MDV6284996.1"/>
    </source>
</evidence>
<keyword evidence="2" id="KW-1185">Reference proteome</keyword>
<dbReference type="EMBL" id="JAWLKA010000022">
    <property type="protein sequence ID" value="MDV6284996.1"/>
    <property type="molecule type" value="Genomic_DNA"/>
</dbReference>
<proteinExistence type="predicted"/>
<dbReference type="RefSeq" id="WP_317570668.1">
    <property type="nucleotide sequence ID" value="NZ_JAWLKA010000022.1"/>
</dbReference>
<dbReference type="Proteomes" id="UP001185737">
    <property type="component" value="Unassembled WGS sequence"/>
</dbReference>
<reference evidence="1 2" key="1">
    <citation type="submission" date="2023-10" db="EMBL/GenBank/DDBJ databases">
        <title>Development of a sustainable strategy for remediation of hydrocarbon-contaminated territories based on the waste exchange concept.</title>
        <authorList>
            <person name="Krivoruchko A."/>
        </authorList>
    </citation>
    <scope>NUCLEOTIDE SEQUENCE [LARGE SCALE GENOMIC DNA]</scope>
    <source>
        <strain evidence="1 2">IEGM 60</strain>
    </source>
</reference>